<proteinExistence type="predicted"/>
<evidence type="ECO:0000313" key="3">
    <source>
        <dbReference type="Proteomes" id="UP001160148"/>
    </source>
</evidence>
<gene>
    <name evidence="2" type="ORF">MEUPH1_LOCUS21983</name>
</gene>
<accession>A0AAV0XG56</accession>
<name>A0AAV0XG56_9HEMI</name>
<protein>
    <recommendedName>
        <fullName evidence="1">DUF8040 domain-containing protein</fullName>
    </recommendedName>
</protein>
<evidence type="ECO:0000259" key="1">
    <source>
        <dbReference type="Pfam" id="PF26138"/>
    </source>
</evidence>
<dbReference type="Proteomes" id="UP001160148">
    <property type="component" value="Unassembled WGS sequence"/>
</dbReference>
<dbReference type="EMBL" id="CARXXK010000004">
    <property type="protein sequence ID" value="CAI6367514.1"/>
    <property type="molecule type" value="Genomic_DNA"/>
</dbReference>
<comment type="caution">
    <text evidence="2">The sequence shown here is derived from an EMBL/GenBank/DDBJ whole genome shotgun (WGS) entry which is preliminary data.</text>
</comment>
<keyword evidence="3" id="KW-1185">Reference proteome</keyword>
<dbReference type="AlphaFoldDB" id="A0AAV0XG56"/>
<organism evidence="2 3">
    <name type="scientific">Macrosiphum euphorbiae</name>
    <name type="common">potato aphid</name>
    <dbReference type="NCBI Taxonomy" id="13131"/>
    <lineage>
        <taxon>Eukaryota</taxon>
        <taxon>Metazoa</taxon>
        <taxon>Ecdysozoa</taxon>
        <taxon>Arthropoda</taxon>
        <taxon>Hexapoda</taxon>
        <taxon>Insecta</taxon>
        <taxon>Pterygota</taxon>
        <taxon>Neoptera</taxon>
        <taxon>Paraneoptera</taxon>
        <taxon>Hemiptera</taxon>
        <taxon>Sternorrhyncha</taxon>
        <taxon>Aphidomorpha</taxon>
        <taxon>Aphidoidea</taxon>
        <taxon>Aphididae</taxon>
        <taxon>Macrosiphini</taxon>
        <taxon>Macrosiphum</taxon>
    </lineage>
</organism>
<reference evidence="2 3" key="1">
    <citation type="submission" date="2023-01" db="EMBL/GenBank/DDBJ databases">
        <authorList>
            <person name="Whitehead M."/>
        </authorList>
    </citation>
    <scope>NUCLEOTIDE SEQUENCE [LARGE SCALE GENOMIC DNA]</scope>
</reference>
<feature type="domain" description="DUF8040" evidence="1">
    <location>
        <begin position="96"/>
        <end position="177"/>
    </location>
</feature>
<dbReference type="Pfam" id="PF26138">
    <property type="entry name" value="DUF8040"/>
    <property type="match status" value="1"/>
</dbReference>
<evidence type="ECO:0000313" key="2">
    <source>
        <dbReference type="EMBL" id="CAI6367514.1"/>
    </source>
</evidence>
<dbReference type="InterPro" id="IPR058353">
    <property type="entry name" value="DUF8040"/>
</dbReference>
<sequence length="189" mass="22182">MLQRPVCTFRVERYCVSAVRRSIHQFFTICPGVTTCEIMPNLQLASASFILIHRILKNKKKQKKSERRWWQTNLYNSRDIFSGSDLLNTLRRQEMSGQFRNFVRMSSTDFEYLINLIGPKISKQDTNFWKAIPVQERLAVTLRFLATGESYQSLQYLFKISKQIIGQIIPEVCQAIVEELKENIQVQIL</sequence>